<dbReference type="InterPro" id="IPR053860">
    <property type="entry name" value="DUF6932"/>
</dbReference>
<organism evidence="1 2">
    <name type="scientific">Fulvimarina uroteuthidis</name>
    <dbReference type="NCBI Taxonomy" id="3098149"/>
    <lineage>
        <taxon>Bacteria</taxon>
        <taxon>Pseudomonadati</taxon>
        <taxon>Pseudomonadota</taxon>
        <taxon>Alphaproteobacteria</taxon>
        <taxon>Hyphomicrobiales</taxon>
        <taxon>Aurantimonadaceae</taxon>
        <taxon>Fulvimarina</taxon>
    </lineage>
</organism>
<dbReference type="Pfam" id="PF22014">
    <property type="entry name" value="DUF6932"/>
    <property type="match status" value="1"/>
</dbReference>
<comment type="caution">
    <text evidence="1">The sequence shown here is derived from an EMBL/GenBank/DDBJ whole genome shotgun (WGS) entry which is preliminary data.</text>
</comment>
<name>A0ABU5I6B4_9HYPH</name>
<evidence type="ECO:0000313" key="1">
    <source>
        <dbReference type="EMBL" id="MDY8110924.1"/>
    </source>
</evidence>
<dbReference type="EMBL" id="JAXLPB010000007">
    <property type="protein sequence ID" value="MDY8110924.1"/>
    <property type="molecule type" value="Genomic_DNA"/>
</dbReference>
<accession>A0ABU5I6B4</accession>
<keyword evidence="2" id="KW-1185">Reference proteome</keyword>
<protein>
    <submittedName>
        <fullName evidence="1">Uncharacterized protein</fullName>
    </submittedName>
</protein>
<dbReference type="Proteomes" id="UP001294412">
    <property type="component" value="Unassembled WGS sequence"/>
</dbReference>
<dbReference type="RefSeq" id="WP_322188934.1">
    <property type="nucleotide sequence ID" value="NZ_JAXLPB010000007.1"/>
</dbReference>
<sequence length="171" mass="18574">MTAKQYNIIVVIMIPNHVDLAGSPWPVLPAGIHSASLADVQARFASNPKRRVQFRGLVAALYNLRGAGCQRAFLDGSFVTAKPRPGDFDACWDPTGVDRAFLDPVLLTFENNRAAQKAKYHGELFPSTIPADRAGTIFVEFFQVDRFTGAAKGIVAIDLTADPMLQPTVTS</sequence>
<evidence type="ECO:0000313" key="2">
    <source>
        <dbReference type="Proteomes" id="UP001294412"/>
    </source>
</evidence>
<gene>
    <name evidence="1" type="ORF">U0C82_17435</name>
</gene>
<proteinExistence type="predicted"/>
<reference evidence="1 2" key="1">
    <citation type="submission" date="2023-12" db="EMBL/GenBank/DDBJ databases">
        <title>Description of Novel Strain Fulvimarina sp. 2208YS6-2-32 isolated from Uroteuthis (Photololigo) edulis.</title>
        <authorList>
            <person name="Park J.-S."/>
        </authorList>
    </citation>
    <scope>NUCLEOTIDE SEQUENCE [LARGE SCALE GENOMIC DNA]</scope>
    <source>
        <strain evidence="1 2">2208YS6-2-32</strain>
    </source>
</reference>